<feature type="compositionally biased region" description="Low complexity" evidence="1">
    <location>
        <begin position="793"/>
        <end position="812"/>
    </location>
</feature>
<feature type="region of interest" description="Disordered" evidence="1">
    <location>
        <begin position="833"/>
        <end position="897"/>
    </location>
</feature>
<feature type="compositionally biased region" description="Basic and acidic residues" evidence="1">
    <location>
        <begin position="873"/>
        <end position="882"/>
    </location>
</feature>
<dbReference type="SMART" id="SM00516">
    <property type="entry name" value="SEC14"/>
    <property type="match status" value="1"/>
</dbReference>
<dbReference type="AlphaFoldDB" id="A0A9P1FJU1"/>
<dbReference type="EMBL" id="CAMXCT030000324">
    <property type="protein sequence ID" value="CAL4764477.1"/>
    <property type="molecule type" value="Genomic_DNA"/>
</dbReference>
<protein>
    <submittedName>
        <fullName evidence="5">SEC14 cytosolic factor (Phosphatidylinositol/phosphatidylcholine transfer protein) (PI/PC TP)</fullName>
    </submittedName>
</protein>
<dbReference type="Gene3D" id="3.40.525.10">
    <property type="entry name" value="CRAL-TRIO lipid binding domain"/>
    <property type="match status" value="1"/>
</dbReference>
<evidence type="ECO:0000256" key="1">
    <source>
        <dbReference type="SAM" id="MobiDB-lite"/>
    </source>
</evidence>
<dbReference type="EMBL" id="CAMXCT010000324">
    <property type="protein sequence ID" value="CAI3977165.1"/>
    <property type="molecule type" value="Genomic_DNA"/>
</dbReference>
<dbReference type="Proteomes" id="UP001152797">
    <property type="component" value="Unassembled WGS sequence"/>
</dbReference>
<feature type="compositionally biased region" description="Basic and acidic residues" evidence="1">
    <location>
        <begin position="840"/>
        <end position="863"/>
    </location>
</feature>
<feature type="domain" description="CRAL-TRIO" evidence="2">
    <location>
        <begin position="577"/>
        <end position="748"/>
    </location>
</feature>
<comment type="caution">
    <text evidence="3">The sequence shown here is derived from an EMBL/GenBank/DDBJ whole genome shotgun (WGS) entry which is preliminary data.</text>
</comment>
<dbReference type="InterPro" id="IPR036865">
    <property type="entry name" value="CRAL-TRIO_dom_sf"/>
</dbReference>
<reference evidence="3" key="1">
    <citation type="submission" date="2022-10" db="EMBL/GenBank/DDBJ databases">
        <authorList>
            <person name="Chen Y."/>
            <person name="Dougan E. K."/>
            <person name="Chan C."/>
            <person name="Rhodes N."/>
            <person name="Thang M."/>
        </authorList>
    </citation>
    <scope>NUCLEOTIDE SEQUENCE</scope>
</reference>
<dbReference type="InterPro" id="IPR001251">
    <property type="entry name" value="CRAL-TRIO_dom"/>
</dbReference>
<feature type="region of interest" description="Disordered" evidence="1">
    <location>
        <begin position="792"/>
        <end position="818"/>
    </location>
</feature>
<reference evidence="4" key="2">
    <citation type="submission" date="2024-04" db="EMBL/GenBank/DDBJ databases">
        <authorList>
            <person name="Chen Y."/>
            <person name="Shah S."/>
            <person name="Dougan E. K."/>
            <person name="Thang M."/>
            <person name="Chan C."/>
        </authorList>
    </citation>
    <scope>NUCLEOTIDE SEQUENCE [LARGE SCALE GENOMIC DNA]</scope>
</reference>
<evidence type="ECO:0000313" key="6">
    <source>
        <dbReference type="Proteomes" id="UP001152797"/>
    </source>
</evidence>
<gene>
    <name evidence="3" type="ORF">C1SCF055_LOCUS5328</name>
</gene>
<proteinExistence type="predicted"/>
<sequence>MSLLQSLFGQRFEAAAAQTIQKQSLALPQPKAGAFDLDLSLQAGGWSIAASAEVHRPRPNTSHQEAVGLTGGGACELQPAILGKVTTFGAMSSTIGSCVDCSSFQLVESWSDAEAGASGNLGKSLELPLLTCADKLDVNVQFTGQNLGPFGWLGLRLRGHDGRSLPPLLCHWQVASLAWKDFPSLAMMSKQQFDCHKMPQSCKGIGDVSDFDHFVSALVMFSSKVFILVIQGPRIPREFCIPRSSLILERHCGSGMTWWLLKAEAFQLATLWENVLRFCLLLGAVLADDSLALRWAAGTRPGHFPQLCAEACSIQQRLGGQEMVLLGDTEHVLTRESNHSKYSKSSSLNNLSSLLLRRTGQGEGFGNRLKGLDFDLVRAILPCWKLECKPLRGVCRRKWCSRGNASFLEHLNLFIPLHSDWQKYVPGFGKDFSHGRILDVWSASSGCLVAFNDWIQQNIQWSLVRSLLLAIAVPDMPALARRGFLWLCPLLVFTVYWPRNFMSRAGSAGSASQSCQAAALGSNPDRKELEALDRDIPRYVLKAAEGNERLALQRWAETLRWRCEIGDEDLFRRPNPNFFTIQKHYPTYLHLPDKRGRLTYWQRAGRLNPTGLLNEGMSPSLVRDDYVWQTLFAYDLWLKRDDRQEITIIVDMEGFSLSKITPTMLRIFSLSYSIIQKHFPDREHLVVVINAPEWWGAIWAFFKPLLPAKQQRKLRVSTSQKESFLTLQDILDRDSIPEEYGGSGVPLGSAPAEMMRRQYASNGKKSDSKDAKDKDEKKHPAMFFAQNLGFMGEQPQQKPQPQQPQQPQQPEQPEQPEQKVNWQKFVPSIANGFSGNYVQKGEEEQQKRVQKRLEEEKKDKDKAPAFLFAQSDLSRDEVKEEESLQAVSAAEAAESHARARAQASLDHLKGVSWKDIIRKVSDWGTVDELSASATQKGAHAWENALEERTKVLQKFNKKPRKNVLDFNASRAVELVYAVETAAAHVELNDRRKEESMKSSLKKTRYAAVQHVKSLEFETRDAAHQWKAVGKQAVKAQRFAHMSENVYERHEDVMRDAVGDVSNRAENIADRLKDQVNDYFSHIEDEVQRSSFDGRSRELLSESRKAISELHEARLPGLLETPPSRSKSFV</sequence>
<organism evidence="3">
    <name type="scientific">Cladocopium goreaui</name>
    <dbReference type="NCBI Taxonomy" id="2562237"/>
    <lineage>
        <taxon>Eukaryota</taxon>
        <taxon>Sar</taxon>
        <taxon>Alveolata</taxon>
        <taxon>Dinophyceae</taxon>
        <taxon>Suessiales</taxon>
        <taxon>Symbiodiniaceae</taxon>
        <taxon>Cladocopium</taxon>
    </lineage>
</organism>
<evidence type="ECO:0000313" key="4">
    <source>
        <dbReference type="EMBL" id="CAL1130540.1"/>
    </source>
</evidence>
<dbReference type="CDD" id="cd00170">
    <property type="entry name" value="SEC14"/>
    <property type="match status" value="1"/>
</dbReference>
<name>A0A9P1FJU1_9DINO</name>
<dbReference type="EMBL" id="CAMXCT020000324">
    <property type="protein sequence ID" value="CAL1130540.1"/>
    <property type="molecule type" value="Genomic_DNA"/>
</dbReference>
<dbReference type="PANTHER" id="PTHR45657:SF1">
    <property type="entry name" value="CRAL-TRIO DOMAIN-CONTAINING PROTEIN YKL091C-RELATED"/>
    <property type="match status" value="1"/>
</dbReference>
<dbReference type="InterPro" id="IPR051026">
    <property type="entry name" value="PI/PC_transfer"/>
</dbReference>
<dbReference type="OrthoDB" id="329445at2759"/>
<evidence type="ECO:0000313" key="5">
    <source>
        <dbReference type="EMBL" id="CAL4764477.1"/>
    </source>
</evidence>
<evidence type="ECO:0000313" key="3">
    <source>
        <dbReference type="EMBL" id="CAI3977165.1"/>
    </source>
</evidence>
<keyword evidence="6" id="KW-1185">Reference proteome</keyword>
<dbReference type="Pfam" id="PF00650">
    <property type="entry name" value="CRAL_TRIO"/>
    <property type="match status" value="1"/>
</dbReference>
<dbReference type="PROSITE" id="PS50191">
    <property type="entry name" value="CRAL_TRIO"/>
    <property type="match status" value="1"/>
</dbReference>
<accession>A0A9P1FJU1</accession>
<dbReference type="PANTHER" id="PTHR45657">
    <property type="entry name" value="CRAL-TRIO DOMAIN-CONTAINING PROTEIN YKL091C-RELATED"/>
    <property type="match status" value="1"/>
</dbReference>
<dbReference type="SUPFAM" id="SSF52087">
    <property type="entry name" value="CRAL/TRIO domain"/>
    <property type="match status" value="1"/>
</dbReference>
<evidence type="ECO:0000259" key="2">
    <source>
        <dbReference type="PROSITE" id="PS50191"/>
    </source>
</evidence>